<evidence type="ECO:0000313" key="6">
    <source>
        <dbReference type="EMBL" id="THD19371.1"/>
    </source>
</evidence>
<reference evidence="6" key="1">
    <citation type="submission" date="2019-03" db="EMBL/GenBank/DDBJ databases">
        <title>Improved annotation for the trematode Fasciola hepatica.</title>
        <authorList>
            <person name="Choi Y.-J."/>
            <person name="Martin J."/>
            <person name="Mitreva M."/>
        </authorList>
    </citation>
    <scope>NUCLEOTIDE SEQUENCE [LARGE SCALE GENOMIC DNA]</scope>
</reference>
<dbReference type="SUPFAM" id="SSF54736">
    <property type="entry name" value="ClpS-like"/>
    <property type="match status" value="1"/>
</dbReference>
<dbReference type="InterPro" id="IPR014719">
    <property type="entry name" value="Ribosomal_bL12_C/ClpS-like"/>
</dbReference>
<dbReference type="InterPro" id="IPR036235">
    <property type="entry name" value="Ribosomal_bL12_oligo_N_sf"/>
</dbReference>
<feature type="domain" description="Large ribosomal subunit protein bL12 oligomerization" evidence="5">
    <location>
        <begin position="92"/>
        <end position="132"/>
    </location>
</feature>
<dbReference type="AlphaFoldDB" id="A0A4E0R1L3"/>
<keyword evidence="7" id="KW-1185">Reference proteome</keyword>
<protein>
    <submittedName>
        <fullName evidence="6">Mitochondrial ribosomal protein l12 strongylocentrotus purpuratus</fullName>
    </submittedName>
</protein>
<dbReference type="PANTHER" id="PTHR45987">
    <property type="entry name" value="39S RIBOSOMAL PROTEIN L12"/>
    <property type="match status" value="1"/>
</dbReference>
<dbReference type="Pfam" id="PF00542">
    <property type="entry name" value="Ribosomal_L12"/>
    <property type="match status" value="1"/>
</dbReference>
<evidence type="ECO:0000259" key="5">
    <source>
        <dbReference type="Pfam" id="PF16320"/>
    </source>
</evidence>
<keyword evidence="2 6" id="KW-0689">Ribosomal protein</keyword>
<dbReference type="InterPro" id="IPR013823">
    <property type="entry name" value="Ribosomal_bL12_C"/>
</dbReference>
<proteinExistence type="inferred from homology"/>
<sequence>MRSNWDLRLFLRVNSFMMLTSRRIPGAMSTVFVQLLHCRVNFPSRSLIAPSQICHRLLSAQSKAKFSDLELHPPFVPESGEEKSYPAKVIRIVDEISTMTLLEVADLTELLQKRLNIKSPAAFMPNMSMMQMNSGSAPTEEAEEQQATVKSSFTVKLVKFDAAKKVPLIKEVKLIVPEMNLVQAKKFVESAPGNVKTDVSKDEAEEIKKVLEAVGATIEIE</sequence>
<dbReference type="Proteomes" id="UP000230066">
    <property type="component" value="Unassembled WGS sequence"/>
</dbReference>
<evidence type="ECO:0000256" key="1">
    <source>
        <dbReference type="ARBA" id="ARBA00007197"/>
    </source>
</evidence>
<dbReference type="InterPro" id="IPR008932">
    <property type="entry name" value="Ribosomal_bL12_oligo"/>
</dbReference>
<dbReference type="GO" id="GO:0006412">
    <property type="term" value="P:translation"/>
    <property type="evidence" value="ECO:0007669"/>
    <property type="project" value="InterPro"/>
</dbReference>
<feature type="domain" description="Large ribosomal subunit protein bL12 C-terminal" evidence="4">
    <location>
        <begin position="153"/>
        <end position="221"/>
    </location>
</feature>
<comment type="caution">
    <text evidence="6">The sequence shown here is derived from an EMBL/GenBank/DDBJ whole genome shotgun (WGS) entry which is preliminary data.</text>
</comment>
<organism evidence="6 7">
    <name type="scientific">Fasciola hepatica</name>
    <name type="common">Liver fluke</name>
    <dbReference type="NCBI Taxonomy" id="6192"/>
    <lineage>
        <taxon>Eukaryota</taxon>
        <taxon>Metazoa</taxon>
        <taxon>Spiralia</taxon>
        <taxon>Lophotrochozoa</taxon>
        <taxon>Platyhelminthes</taxon>
        <taxon>Trematoda</taxon>
        <taxon>Digenea</taxon>
        <taxon>Plagiorchiida</taxon>
        <taxon>Echinostomata</taxon>
        <taxon>Echinostomatoidea</taxon>
        <taxon>Fasciolidae</taxon>
        <taxon>Fasciola</taxon>
    </lineage>
</organism>
<dbReference type="SUPFAM" id="SSF48300">
    <property type="entry name" value="Ribosomal protein L7/12, oligomerisation (N-terminal) domain"/>
    <property type="match status" value="1"/>
</dbReference>
<dbReference type="GO" id="GO:0003735">
    <property type="term" value="F:structural constituent of ribosome"/>
    <property type="evidence" value="ECO:0007669"/>
    <property type="project" value="InterPro"/>
</dbReference>
<evidence type="ECO:0000256" key="2">
    <source>
        <dbReference type="ARBA" id="ARBA00022980"/>
    </source>
</evidence>
<name>A0A4E0R1L3_FASHE</name>
<dbReference type="EMBL" id="JXXN02006592">
    <property type="protein sequence ID" value="THD19371.1"/>
    <property type="molecule type" value="Genomic_DNA"/>
</dbReference>
<evidence type="ECO:0000313" key="7">
    <source>
        <dbReference type="Proteomes" id="UP000230066"/>
    </source>
</evidence>
<dbReference type="FunFam" id="3.30.1390.10:FF:000001">
    <property type="entry name" value="50S ribosomal protein L7/L12"/>
    <property type="match status" value="1"/>
</dbReference>
<comment type="similarity">
    <text evidence="1">Belongs to the bacterial ribosomal protein bL12 family.</text>
</comment>
<dbReference type="InterPro" id="IPR000206">
    <property type="entry name" value="Ribosomal_bL12"/>
</dbReference>
<evidence type="ECO:0000259" key="4">
    <source>
        <dbReference type="Pfam" id="PF00542"/>
    </source>
</evidence>
<dbReference type="GO" id="GO:0005762">
    <property type="term" value="C:mitochondrial large ribosomal subunit"/>
    <property type="evidence" value="ECO:0007669"/>
    <property type="project" value="TreeGrafter"/>
</dbReference>
<gene>
    <name evidence="6" type="ORF">D915_009879</name>
</gene>
<dbReference type="GO" id="GO:0003729">
    <property type="term" value="F:mRNA binding"/>
    <property type="evidence" value="ECO:0007669"/>
    <property type="project" value="TreeGrafter"/>
</dbReference>
<dbReference type="Pfam" id="PF16320">
    <property type="entry name" value="Ribosomal_L12_N"/>
    <property type="match status" value="1"/>
</dbReference>
<dbReference type="Gene3D" id="1.20.5.710">
    <property type="entry name" value="Single helix bin"/>
    <property type="match status" value="1"/>
</dbReference>
<evidence type="ECO:0000256" key="3">
    <source>
        <dbReference type="ARBA" id="ARBA00023274"/>
    </source>
</evidence>
<accession>A0A4E0R1L3</accession>
<dbReference type="HAMAP" id="MF_00368">
    <property type="entry name" value="Ribosomal_bL12"/>
    <property type="match status" value="1"/>
</dbReference>
<keyword evidence="3" id="KW-0687">Ribonucleoprotein</keyword>
<dbReference type="Gene3D" id="3.30.1390.10">
    <property type="match status" value="1"/>
</dbReference>
<dbReference type="PANTHER" id="PTHR45987:SF4">
    <property type="entry name" value="LARGE RIBOSOMAL SUBUNIT PROTEIN BL12M"/>
    <property type="match status" value="1"/>
</dbReference>